<dbReference type="KEGG" id="spon:HME9304_00563"/>
<dbReference type="Proteomes" id="UP000248536">
    <property type="component" value="Chromosome"/>
</dbReference>
<dbReference type="AlphaFoldDB" id="A0A2Z4LP58"/>
<keyword evidence="3" id="KW-1185">Reference proteome</keyword>
<protein>
    <recommendedName>
        <fullName evidence="4">Lipocalin-like domain-containing protein</fullName>
    </recommendedName>
</protein>
<sequence length="124" mass="14184">MKKLFSLLLIISIIAISNCTSIPENNDPILGIWAIGTSTIDSKTAVENTTREEWIFNDVYLGRYQRYSNSKITFYTDFRWSEDDGVYTIIYSDTEINDVTVNLQETNDPEILALDNGVVYAVRE</sequence>
<dbReference type="EMBL" id="CP030104">
    <property type="protein sequence ID" value="AWX43572.1"/>
    <property type="molecule type" value="Genomic_DNA"/>
</dbReference>
<organism evidence="2 3">
    <name type="scientific">Flagellimonas maritima</name>
    <dbReference type="NCBI Taxonomy" id="1383885"/>
    <lineage>
        <taxon>Bacteria</taxon>
        <taxon>Pseudomonadati</taxon>
        <taxon>Bacteroidota</taxon>
        <taxon>Flavobacteriia</taxon>
        <taxon>Flavobacteriales</taxon>
        <taxon>Flavobacteriaceae</taxon>
        <taxon>Flagellimonas</taxon>
    </lineage>
</organism>
<evidence type="ECO:0000313" key="3">
    <source>
        <dbReference type="Proteomes" id="UP000248536"/>
    </source>
</evidence>
<dbReference type="RefSeq" id="WP_112377136.1">
    <property type="nucleotide sequence ID" value="NZ_CP030104.1"/>
</dbReference>
<reference evidence="2 3" key="1">
    <citation type="submission" date="2018-06" db="EMBL/GenBank/DDBJ databases">
        <title>Spongiibacterium sp. HME9304 Genome sequencing and assembly.</title>
        <authorList>
            <person name="Kang H."/>
            <person name="Kim H."/>
            <person name="Joh K."/>
        </authorList>
    </citation>
    <scope>NUCLEOTIDE SEQUENCE [LARGE SCALE GENOMIC DNA]</scope>
    <source>
        <strain evidence="2 3">HME9304</strain>
    </source>
</reference>
<feature type="signal peptide" evidence="1">
    <location>
        <begin position="1"/>
        <end position="21"/>
    </location>
</feature>
<evidence type="ECO:0000313" key="2">
    <source>
        <dbReference type="EMBL" id="AWX43572.1"/>
    </source>
</evidence>
<proteinExistence type="predicted"/>
<gene>
    <name evidence="2" type="ORF">HME9304_00563</name>
</gene>
<name>A0A2Z4LP58_9FLAO</name>
<feature type="chain" id="PRO_5016274420" description="Lipocalin-like domain-containing protein" evidence="1">
    <location>
        <begin position="22"/>
        <end position="124"/>
    </location>
</feature>
<dbReference type="OrthoDB" id="1437851at2"/>
<evidence type="ECO:0008006" key="4">
    <source>
        <dbReference type="Google" id="ProtNLM"/>
    </source>
</evidence>
<keyword evidence="1" id="KW-0732">Signal</keyword>
<evidence type="ECO:0000256" key="1">
    <source>
        <dbReference type="SAM" id="SignalP"/>
    </source>
</evidence>
<accession>A0A2Z4LP58</accession>